<reference evidence="2" key="2">
    <citation type="submission" date="2020-10" db="UniProtKB">
        <authorList>
            <consortium name="WormBaseParasite"/>
        </authorList>
    </citation>
    <scope>IDENTIFICATION</scope>
</reference>
<dbReference type="AlphaFoldDB" id="A0A7E4VI79"/>
<keyword evidence="1" id="KW-1185">Reference proteome</keyword>
<proteinExistence type="predicted"/>
<name>A0A7E4VI79_PANRE</name>
<evidence type="ECO:0000313" key="1">
    <source>
        <dbReference type="Proteomes" id="UP000492821"/>
    </source>
</evidence>
<reference evidence="1" key="1">
    <citation type="journal article" date="2013" name="Genetics">
        <title>The draft genome and transcriptome of Panagrellus redivivus are shaped by the harsh demands of a free-living lifestyle.</title>
        <authorList>
            <person name="Srinivasan J."/>
            <person name="Dillman A.R."/>
            <person name="Macchietto M.G."/>
            <person name="Heikkinen L."/>
            <person name="Lakso M."/>
            <person name="Fracchia K.M."/>
            <person name="Antoshechkin I."/>
            <person name="Mortazavi A."/>
            <person name="Wong G."/>
            <person name="Sternberg P.W."/>
        </authorList>
    </citation>
    <scope>NUCLEOTIDE SEQUENCE [LARGE SCALE GENOMIC DNA]</scope>
    <source>
        <strain evidence="1">MT8872</strain>
    </source>
</reference>
<dbReference type="Proteomes" id="UP000492821">
    <property type="component" value="Unassembled WGS sequence"/>
</dbReference>
<sequence length="101" mass="11006">MVSFQVGSTYSRSTCALTDKVAKSPGQQGADDSGFITKQINVDTMNVAVLAATDYSPKGQFKETNMEPLLTGHKPSGFLNIYLYKLWKSDASQLVPSQQIL</sequence>
<dbReference type="WBParaSite" id="Pan_g21237.t1">
    <property type="protein sequence ID" value="Pan_g21237.t1"/>
    <property type="gene ID" value="Pan_g21237"/>
</dbReference>
<evidence type="ECO:0000313" key="2">
    <source>
        <dbReference type="WBParaSite" id="Pan_g21237.t1"/>
    </source>
</evidence>
<organism evidence="1 2">
    <name type="scientific">Panagrellus redivivus</name>
    <name type="common">Microworm</name>
    <dbReference type="NCBI Taxonomy" id="6233"/>
    <lineage>
        <taxon>Eukaryota</taxon>
        <taxon>Metazoa</taxon>
        <taxon>Ecdysozoa</taxon>
        <taxon>Nematoda</taxon>
        <taxon>Chromadorea</taxon>
        <taxon>Rhabditida</taxon>
        <taxon>Tylenchina</taxon>
        <taxon>Panagrolaimomorpha</taxon>
        <taxon>Panagrolaimoidea</taxon>
        <taxon>Panagrolaimidae</taxon>
        <taxon>Panagrellus</taxon>
    </lineage>
</organism>
<protein>
    <submittedName>
        <fullName evidence="2">Capsid protein</fullName>
    </submittedName>
</protein>
<accession>A0A7E4VI79</accession>